<dbReference type="InterPro" id="IPR024097">
    <property type="entry name" value="bHLH_ZIP_TF"/>
</dbReference>
<dbReference type="EMBL" id="BQKI01000093">
    <property type="protein sequence ID" value="GJN37167.1"/>
    <property type="molecule type" value="Genomic_DNA"/>
</dbReference>
<accession>A0AAV5FRA2</accession>
<dbReference type="SUPFAM" id="SSF47459">
    <property type="entry name" value="HLH, helix-loop-helix DNA-binding domain"/>
    <property type="match status" value="1"/>
</dbReference>
<keyword evidence="5" id="KW-0539">Nucleus</keyword>
<evidence type="ECO:0000256" key="4">
    <source>
        <dbReference type="ARBA" id="ARBA00023163"/>
    </source>
</evidence>
<comment type="similarity">
    <text evidence="2">Belongs to the bHLH protein family.</text>
</comment>
<evidence type="ECO:0000256" key="5">
    <source>
        <dbReference type="ARBA" id="ARBA00023242"/>
    </source>
</evidence>
<dbReference type="AlphaFoldDB" id="A0AAV5FRA2"/>
<feature type="compositionally biased region" description="Basic and acidic residues" evidence="6">
    <location>
        <begin position="59"/>
        <end position="73"/>
    </location>
</feature>
<evidence type="ECO:0000313" key="9">
    <source>
        <dbReference type="Proteomes" id="UP001054889"/>
    </source>
</evidence>
<gene>
    <name evidence="8" type="primary">gb26093</name>
    <name evidence="8" type="ORF">PR202_gb26093</name>
</gene>
<name>A0AAV5FRA2_ELECO</name>
<dbReference type="PANTHER" id="PTHR12565">
    <property type="entry name" value="STEROL REGULATORY ELEMENT-BINDING PROTEIN"/>
    <property type="match status" value="1"/>
</dbReference>
<evidence type="ECO:0000256" key="3">
    <source>
        <dbReference type="ARBA" id="ARBA00023015"/>
    </source>
</evidence>
<protein>
    <recommendedName>
        <fullName evidence="7">BHLH domain-containing protein</fullName>
    </recommendedName>
</protein>
<dbReference type="GO" id="GO:0046983">
    <property type="term" value="F:protein dimerization activity"/>
    <property type="evidence" value="ECO:0007669"/>
    <property type="project" value="InterPro"/>
</dbReference>
<reference evidence="8" key="2">
    <citation type="submission" date="2021-12" db="EMBL/GenBank/DDBJ databases">
        <title>Resequencing data analysis of finger millet.</title>
        <authorList>
            <person name="Hatakeyama M."/>
            <person name="Aluri S."/>
            <person name="Balachadran M.T."/>
            <person name="Sivarajan S.R."/>
            <person name="Poveda L."/>
            <person name="Shimizu-Inatsugi R."/>
            <person name="Schlapbach R."/>
            <person name="Sreeman S.M."/>
            <person name="Shimizu K.K."/>
        </authorList>
    </citation>
    <scope>NUCLEOTIDE SEQUENCE</scope>
</reference>
<evidence type="ECO:0000256" key="2">
    <source>
        <dbReference type="ARBA" id="ARBA00005510"/>
    </source>
</evidence>
<dbReference type="InterPro" id="IPR036638">
    <property type="entry name" value="HLH_DNA-bd_sf"/>
</dbReference>
<comment type="subcellular location">
    <subcellularLocation>
        <location evidence="1">Nucleus</location>
    </subcellularLocation>
</comment>
<dbReference type="GO" id="GO:0005634">
    <property type="term" value="C:nucleus"/>
    <property type="evidence" value="ECO:0007669"/>
    <property type="project" value="UniProtKB-SubCell"/>
</dbReference>
<comment type="caution">
    <text evidence="8">The sequence shown here is derived from an EMBL/GenBank/DDBJ whole genome shotgun (WGS) entry which is preliminary data.</text>
</comment>
<dbReference type="PANTHER" id="PTHR12565:SF184">
    <property type="entry name" value="BHLH TRANSCRIPTION FACTOR"/>
    <property type="match status" value="1"/>
</dbReference>
<dbReference type="GO" id="GO:0003700">
    <property type="term" value="F:DNA-binding transcription factor activity"/>
    <property type="evidence" value="ECO:0007669"/>
    <property type="project" value="TreeGrafter"/>
</dbReference>
<proteinExistence type="inferred from homology"/>
<dbReference type="Gene3D" id="4.10.280.10">
    <property type="entry name" value="Helix-loop-helix DNA-binding domain"/>
    <property type="match status" value="1"/>
</dbReference>
<sequence length="131" mass="14187">MAADNKAETPAKGGGDGATARKRKASGKGKTGGGGGGQQCEPEAVQTSRRRRKTWTSEAAKEEKKVEPEPVKDYIHVRARRGQATDSHSLAERVRREKISERMKLLQSLVPGCNKVRACERNAAAVSSSHY</sequence>
<dbReference type="InterPro" id="IPR011598">
    <property type="entry name" value="bHLH_dom"/>
</dbReference>
<feature type="compositionally biased region" description="Gly residues" evidence="6">
    <location>
        <begin position="29"/>
        <end position="38"/>
    </location>
</feature>
<organism evidence="8 9">
    <name type="scientific">Eleusine coracana subsp. coracana</name>
    <dbReference type="NCBI Taxonomy" id="191504"/>
    <lineage>
        <taxon>Eukaryota</taxon>
        <taxon>Viridiplantae</taxon>
        <taxon>Streptophyta</taxon>
        <taxon>Embryophyta</taxon>
        <taxon>Tracheophyta</taxon>
        <taxon>Spermatophyta</taxon>
        <taxon>Magnoliopsida</taxon>
        <taxon>Liliopsida</taxon>
        <taxon>Poales</taxon>
        <taxon>Poaceae</taxon>
        <taxon>PACMAD clade</taxon>
        <taxon>Chloridoideae</taxon>
        <taxon>Cynodonteae</taxon>
        <taxon>Eleusininae</taxon>
        <taxon>Eleusine</taxon>
    </lineage>
</organism>
<keyword evidence="4" id="KW-0804">Transcription</keyword>
<evidence type="ECO:0000313" key="8">
    <source>
        <dbReference type="EMBL" id="GJN37167.1"/>
    </source>
</evidence>
<keyword evidence="9" id="KW-1185">Reference proteome</keyword>
<evidence type="ECO:0000256" key="1">
    <source>
        <dbReference type="ARBA" id="ARBA00004123"/>
    </source>
</evidence>
<evidence type="ECO:0000259" key="7">
    <source>
        <dbReference type="PROSITE" id="PS50888"/>
    </source>
</evidence>
<keyword evidence="3" id="KW-0805">Transcription regulation</keyword>
<dbReference type="Proteomes" id="UP001054889">
    <property type="component" value="Unassembled WGS sequence"/>
</dbReference>
<reference evidence="8" key="1">
    <citation type="journal article" date="2018" name="DNA Res.">
        <title>Multiple hybrid de novo genome assembly of finger millet, an orphan allotetraploid crop.</title>
        <authorList>
            <person name="Hatakeyama M."/>
            <person name="Aluri S."/>
            <person name="Balachadran M.T."/>
            <person name="Sivarajan S.R."/>
            <person name="Patrignani A."/>
            <person name="Gruter S."/>
            <person name="Poveda L."/>
            <person name="Shimizu-Inatsugi R."/>
            <person name="Baeten J."/>
            <person name="Francoijs K.J."/>
            <person name="Nataraja K.N."/>
            <person name="Reddy Y.A.N."/>
            <person name="Phadnis S."/>
            <person name="Ravikumar R.L."/>
            <person name="Schlapbach R."/>
            <person name="Sreeman S.M."/>
            <person name="Shimizu K.K."/>
        </authorList>
    </citation>
    <scope>NUCLEOTIDE SEQUENCE</scope>
</reference>
<evidence type="ECO:0000256" key="6">
    <source>
        <dbReference type="SAM" id="MobiDB-lite"/>
    </source>
</evidence>
<feature type="region of interest" description="Disordered" evidence="6">
    <location>
        <begin position="1"/>
        <end position="73"/>
    </location>
</feature>
<dbReference type="PROSITE" id="PS50888">
    <property type="entry name" value="BHLH"/>
    <property type="match status" value="1"/>
</dbReference>
<feature type="domain" description="BHLH" evidence="7">
    <location>
        <begin position="83"/>
        <end position="131"/>
    </location>
</feature>